<reference evidence="1" key="1">
    <citation type="journal article" date="2021" name="Proc. Natl. Acad. Sci. U.S.A.">
        <title>A Catalog of Tens of Thousands of Viruses from Human Metagenomes Reveals Hidden Associations with Chronic Diseases.</title>
        <authorList>
            <person name="Tisza M.J."/>
            <person name="Buck C.B."/>
        </authorList>
    </citation>
    <scope>NUCLEOTIDE SEQUENCE</scope>
    <source>
        <strain evidence="1">CteHV32</strain>
    </source>
</reference>
<organism evidence="1">
    <name type="scientific">Siphoviridae sp. cteHV32</name>
    <dbReference type="NCBI Taxonomy" id="2825588"/>
    <lineage>
        <taxon>Viruses</taxon>
        <taxon>Duplodnaviria</taxon>
        <taxon>Heunggongvirae</taxon>
        <taxon>Uroviricota</taxon>
        <taxon>Caudoviricetes</taxon>
    </lineage>
</organism>
<protein>
    <submittedName>
        <fullName evidence="1">Uncharacterized protein</fullName>
    </submittedName>
</protein>
<name>A0A8S5QH95_9CAUD</name>
<sequence>MNIKRIKCILTGGCRFRDSAISECDDKEKTCTITETCCKCGKKYTAVFTYKQLGIPD</sequence>
<proteinExistence type="predicted"/>
<evidence type="ECO:0000313" key="1">
    <source>
        <dbReference type="EMBL" id="DAE18362.1"/>
    </source>
</evidence>
<dbReference type="EMBL" id="BK015653">
    <property type="protein sequence ID" value="DAE18362.1"/>
    <property type="molecule type" value="Genomic_DNA"/>
</dbReference>
<accession>A0A8S5QH95</accession>